<evidence type="ECO:0000256" key="9">
    <source>
        <dbReference type="ARBA" id="ARBA00022741"/>
    </source>
</evidence>
<dbReference type="PROSITE" id="PS50109">
    <property type="entry name" value="HIS_KIN"/>
    <property type="match status" value="1"/>
</dbReference>
<dbReference type="Gene3D" id="3.30.565.10">
    <property type="entry name" value="Histidine kinase-like ATPase, C-terminal domain"/>
    <property type="match status" value="1"/>
</dbReference>
<dbReference type="Pfam" id="PF02518">
    <property type="entry name" value="HATPase_c"/>
    <property type="match status" value="1"/>
</dbReference>
<reference evidence="17 18" key="1">
    <citation type="submission" date="2019-12" db="EMBL/GenBank/DDBJ databases">
        <title>Novel species isolated from a subtropical stream in China.</title>
        <authorList>
            <person name="Lu H."/>
        </authorList>
    </citation>
    <scope>NUCLEOTIDE SEQUENCE [LARGE SCALE GENOMIC DNA]</scope>
    <source>
        <strain evidence="17 18">CY42W</strain>
    </source>
</reference>
<evidence type="ECO:0000256" key="4">
    <source>
        <dbReference type="ARBA" id="ARBA00022475"/>
    </source>
</evidence>
<evidence type="ECO:0000256" key="3">
    <source>
        <dbReference type="ARBA" id="ARBA00012438"/>
    </source>
</evidence>
<keyword evidence="5" id="KW-0997">Cell inner membrane</keyword>
<feature type="domain" description="HAMP" evidence="16">
    <location>
        <begin position="202"/>
        <end position="254"/>
    </location>
</feature>
<evidence type="ECO:0000256" key="8">
    <source>
        <dbReference type="ARBA" id="ARBA00022692"/>
    </source>
</evidence>
<proteinExistence type="predicted"/>
<evidence type="ECO:0000256" key="14">
    <source>
        <dbReference type="ARBA" id="ARBA00023136"/>
    </source>
</evidence>
<evidence type="ECO:0000256" key="2">
    <source>
        <dbReference type="ARBA" id="ARBA00004429"/>
    </source>
</evidence>
<dbReference type="PRINTS" id="PR00344">
    <property type="entry name" value="BCTRLSENSOR"/>
</dbReference>
<dbReference type="InterPro" id="IPR004358">
    <property type="entry name" value="Sig_transdc_His_kin-like_C"/>
</dbReference>
<keyword evidence="8" id="KW-0812">Transmembrane</keyword>
<accession>A0ABW9VTF8</accession>
<evidence type="ECO:0000313" key="18">
    <source>
        <dbReference type="Proteomes" id="UP000642144"/>
    </source>
</evidence>
<comment type="caution">
    <text evidence="17">The sequence shown here is derived from an EMBL/GenBank/DDBJ whole genome shotgun (WGS) entry which is preliminary data.</text>
</comment>
<dbReference type="PANTHER" id="PTHR44936">
    <property type="entry name" value="SENSOR PROTEIN CREC"/>
    <property type="match status" value="1"/>
</dbReference>
<evidence type="ECO:0000259" key="15">
    <source>
        <dbReference type="PROSITE" id="PS50109"/>
    </source>
</evidence>
<dbReference type="InterPro" id="IPR003660">
    <property type="entry name" value="HAMP_dom"/>
</dbReference>
<dbReference type="InterPro" id="IPR005467">
    <property type="entry name" value="His_kinase_dom"/>
</dbReference>
<evidence type="ECO:0000256" key="11">
    <source>
        <dbReference type="ARBA" id="ARBA00022840"/>
    </source>
</evidence>
<evidence type="ECO:0000259" key="16">
    <source>
        <dbReference type="PROSITE" id="PS50885"/>
    </source>
</evidence>
<dbReference type="SMART" id="SM00387">
    <property type="entry name" value="HATPase_c"/>
    <property type="match status" value="1"/>
</dbReference>
<dbReference type="EMBL" id="WWCT01000001">
    <property type="protein sequence ID" value="MYN24916.1"/>
    <property type="molecule type" value="Genomic_DNA"/>
</dbReference>
<dbReference type="SUPFAM" id="SSF55874">
    <property type="entry name" value="ATPase domain of HSP90 chaperone/DNA topoisomerase II/histidine kinase"/>
    <property type="match status" value="1"/>
</dbReference>
<name>A0ABW9VTF8_9BURK</name>
<dbReference type="Proteomes" id="UP000642144">
    <property type="component" value="Unassembled WGS sequence"/>
</dbReference>
<comment type="catalytic activity">
    <reaction evidence="1">
        <text>ATP + protein L-histidine = ADP + protein N-phospho-L-histidine.</text>
        <dbReference type="EC" id="2.7.13.3"/>
    </reaction>
</comment>
<dbReference type="SMART" id="SM00388">
    <property type="entry name" value="HisKA"/>
    <property type="match status" value="1"/>
</dbReference>
<dbReference type="Gene3D" id="1.10.287.130">
    <property type="match status" value="1"/>
</dbReference>
<dbReference type="PROSITE" id="PS50885">
    <property type="entry name" value="HAMP"/>
    <property type="match status" value="1"/>
</dbReference>
<gene>
    <name evidence="17" type="ORF">GTP69_00680</name>
</gene>
<dbReference type="EC" id="2.7.13.3" evidence="3"/>
<keyword evidence="12" id="KW-1133">Transmembrane helix</keyword>
<keyword evidence="4" id="KW-1003">Cell membrane</keyword>
<dbReference type="RefSeq" id="WP_161053068.1">
    <property type="nucleotide sequence ID" value="NZ_WWCT01000001.1"/>
</dbReference>
<evidence type="ECO:0000256" key="13">
    <source>
        <dbReference type="ARBA" id="ARBA00023012"/>
    </source>
</evidence>
<dbReference type="InterPro" id="IPR036097">
    <property type="entry name" value="HisK_dim/P_sf"/>
</dbReference>
<dbReference type="PANTHER" id="PTHR44936:SF5">
    <property type="entry name" value="SENSOR HISTIDINE KINASE ENVZ"/>
    <property type="match status" value="1"/>
</dbReference>
<sequence>MKRWWPQSLSGRLAIILVGGMLAAQALTGTIWYDMRYGKAIEIPSRLAATRLADALRVLDHTAADARAPLMNALSGPGLQLQAITEPDERTAHLDPNQAAAARLFEQVLRARHAGIPDLRILRADIDEGGAGSLRSMLLEPYPTGHFVVQAALGDDSWLQADIHEGQAGMSTAPLAATSDYLLRIYVLRAAAIVLLAWLAVRLVMKPLQRLAEAAEQLGDNIHSPPLDTGGPLEVRKASLAFNAMQRRLINNIAERTRFLAAVSHDLRSPITRLRLRTEIAVAPAQQERFRKDLDEMDALISATLHLVQDSDVHEQLQLVDVNSLLSSLRLDFGEIGAVVEVSGVAAPLQGYAHSLKRCLQNIIENAIRYGEQATVEVIDTAEQLRIVVRDRGSGIPEDELAKVLEPFYRLEPSRSASTGGFGLGLNIAQTVAQAHHGQLTLRNLPQRGLEVTLTLRRPAGRA</sequence>
<keyword evidence="18" id="KW-1185">Reference proteome</keyword>
<dbReference type="Pfam" id="PF00512">
    <property type="entry name" value="HisKA"/>
    <property type="match status" value="1"/>
</dbReference>
<dbReference type="CDD" id="cd00082">
    <property type="entry name" value="HisKA"/>
    <property type="match status" value="1"/>
</dbReference>
<evidence type="ECO:0000256" key="5">
    <source>
        <dbReference type="ARBA" id="ARBA00022519"/>
    </source>
</evidence>
<evidence type="ECO:0000256" key="1">
    <source>
        <dbReference type="ARBA" id="ARBA00000085"/>
    </source>
</evidence>
<dbReference type="InterPro" id="IPR003661">
    <property type="entry name" value="HisK_dim/P_dom"/>
</dbReference>
<keyword evidence="14" id="KW-0472">Membrane</keyword>
<keyword evidence="10" id="KW-0418">Kinase</keyword>
<evidence type="ECO:0000256" key="12">
    <source>
        <dbReference type="ARBA" id="ARBA00022989"/>
    </source>
</evidence>
<comment type="subcellular location">
    <subcellularLocation>
        <location evidence="2">Cell inner membrane</location>
        <topology evidence="2">Multi-pass membrane protein</topology>
    </subcellularLocation>
</comment>
<keyword evidence="7" id="KW-0808">Transferase</keyword>
<dbReference type="CDD" id="cd00075">
    <property type="entry name" value="HATPase"/>
    <property type="match status" value="1"/>
</dbReference>
<evidence type="ECO:0000256" key="7">
    <source>
        <dbReference type="ARBA" id="ARBA00022679"/>
    </source>
</evidence>
<dbReference type="CDD" id="cd06225">
    <property type="entry name" value="HAMP"/>
    <property type="match status" value="1"/>
</dbReference>
<evidence type="ECO:0000313" key="17">
    <source>
        <dbReference type="EMBL" id="MYN24916.1"/>
    </source>
</evidence>
<keyword evidence="9" id="KW-0547">Nucleotide-binding</keyword>
<dbReference type="SMART" id="SM00304">
    <property type="entry name" value="HAMP"/>
    <property type="match status" value="1"/>
</dbReference>
<feature type="domain" description="Histidine kinase" evidence="15">
    <location>
        <begin position="262"/>
        <end position="460"/>
    </location>
</feature>
<protein>
    <recommendedName>
        <fullName evidence="3">histidine kinase</fullName>
        <ecNumber evidence="3">2.7.13.3</ecNumber>
    </recommendedName>
</protein>
<evidence type="ECO:0000256" key="10">
    <source>
        <dbReference type="ARBA" id="ARBA00022777"/>
    </source>
</evidence>
<dbReference type="Pfam" id="PF00672">
    <property type="entry name" value="HAMP"/>
    <property type="match status" value="1"/>
</dbReference>
<evidence type="ECO:0000256" key="6">
    <source>
        <dbReference type="ARBA" id="ARBA00022553"/>
    </source>
</evidence>
<dbReference type="InterPro" id="IPR050980">
    <property type="entry name" value="2C_sensor_his_kinase"/>
</dbReference>
<dbReference type="InterPro" id="IPR003594">
    <property type="entry name" value="HATPase_dom"/>
</dbReference>
<dbReference type="SUPFAM" id="SSF47384">
    <property type="entry name" value="Homodimeric domain of signal transducing histidine kinase"/>
    <property type="match status" value="1"/>
</dbReference>
<keyword evidence="11" id="KW-0067">ATP-binding</keyword>
<keyword evidence="6" id="KW-0597">Phosphoprotein</keyword>
<organism evidence="17 18">
    <name type="scientific">Duganella levis</name>
    <dbReference type="NCBI Taxonomy" id="2692169"/>
    <lineage>
        <taxon>Bacteria</taxon>
        <taxon>Pseudomonadati</taxon>
        <taxon>Pseudomonadota</taxon>
        <taxon>Betaproteobacteria</taxon>
        <taxon>Burkholderiales</taxon>
        <taxon>Oxalobacteraceae</taxon>
        <taxon>Telluria group</taxon>
        <taxon>Duganella</taxon>
    </lineage>
</organism>
<dbReference type="InterPro" id="IPR036890">
    <property type="entry name" value="HATPase_C_sf"/>
</dbReference>
<keyword evidence="13" id="KW-0902">Two-component regulatory system</keyword>